<dbReference type="AlphaFoldDB" id="A0A7Y8KVF5"/>
<feature type="region of interest" description="Disordered" evidence="1">
    <location>
        <begin position="58"/>
        <end position="78"/>
    </location>
</feature>
<evidence type="ECO:0000256" key="1">
    <source>
        <dbReference type="SAM" id="MobiDB-lite"/>
    </source>
</evidence>
<proteinExistence type="predicted"/>
<gene>
    <name evidence="2" type="ORF">F3K02_03285</name>
</gene>
<dbReference type="EMBL" id="VYGV01000004">
    <property type="protein sequence ID" value="NWF44280.1"/>
    <property type="molecule type" value="Genomic_DNA"/>
</dbReference>
<evidence type="ECO:0000313" key="3">
    <source>
        <dbReference type="Proteomes" id="UP000545507"/>
    </source>
</evidence>
<comment type="caution">
    <text evidence="2">The sequence shown here is derived from an EMBL/GenBank/DDBJ whole genome shotgun (WGS) entry which is preliminary data.</text>
</comment>
<name>A0A7Y8KVF5_9BURK</name>
<dbReference type="Proteomes" id="UP000545507">
    <property type="component" value="Unassembled WGS sequence"/>
</dbReference>
<protein>
    <submittedName>
        <fullName evidence="2">Uncharacterized protein</fullName>
    </submittedName>
</protein>
<dbReference type="RefSeq" id="WP_177133304.1">
    <property type="nucleotide sequence ID" value="NZ_VYGV01000004.1"/>
</dbReference>
<sequence>MNQVPDPGADGEALKQAMDELMERVREDAQARERLLAQDPQAAERAARLRILLNEARRRLENADQPTDQATGDPAAGS</sequence>
<reference evidence="2 3" key="1">
    <citation type="submission" date="2019-09" db="EMBL/GenBank/DDBJ databases">
        <title>Hydrogenophaga aromatica sp. nov., isolated from a para-xylene-degrading enrichment culture.</title>
        <authorList>
            <person name="Tancsics A."/>
            <person name="Banerjee S."/>
        </authorList>
    </citation>
    <scope>NUCLEOTIDE SEQUENCE [LARGE SCALE GENOMIC DNA]</scope>
    <source>
        <strain evidence="2 3">D2P1</strain>
    </source>
</reference>
<keyword evidence="3" id="KW-1185">Reference proteome</keyword>
<evidence type="ECO:0000313" key="2">
    <source>
        <dbReference type="EMBL" id="NWF44280.1"/>
    </source>
</evidence>
<organism evidence="2 3">
    <name type="scientific">Hydrogenophaga aromaticivorans</name>
    <dbReference type="NCBI Taxonomy" id="2610898"/>
    <lineage>
        <taxon>Bacteria</taxon>
        <taxon>Pseudomonadati</taxon>
        <taxon>Pseudomonadota</taxon>
        <taxon>Betaproteobacteria</taxon>
        <taxon>Burkholderiales</taxon>
        <taxon>Comamonadaceae</taxon>
        <taxon>Hydrogenophaga</taxon>
    </lineage>
</organism>
<accession>A0A7Y8KVF5</accession>